<evidence type="ECO:0000313" key="3">
    <source>
        <dbReference type="Proteomes" id="UP000238296"/>
    </source>
</evidence>
<feature type="chain" id="PRO_5039563735" evidence="1">
    <location>
        <begin position="28"/>
        <end position="191"/>
    </location>
</feature>
<dbReference type="AlphaFoldDB" id="A0A2S8BIP9"/>
<sequence length="191" mass="20306">MSIAALRGALCAAVCVWAGAALPPVAAADPGQFPDLRGYAAVNAQDYRTYYAYSTTGVQFLAPGGYRCRMSYTTKASYLEAECWGVLLGTSHNAAKVALTADFRPGDFGDVDVAAMEKYQYLDGAGWHEGTVAPEAYKPLPAGKKVTQESWRSGPVAVCAADTAMTACVIEDAKSDQRHGFVLTAPDSWTF</sequence>
<reference evidence="2 3" key="1">
    <citation type="journal article" date="2017" name="Int. J. Syst. Evol. Microbiol.">
        <title>Mycobacterium talmoniae sp. nov., a slowly growing mycobacterium isolated from human respiratory samples.</title>
        <authorList>
            <person name="Davidson R.M."/>
            <person name="DeGroote M.A."/>
            <person name="Marola J.L."/>
            <person name="Buss S."/>
            <person name="Jones V."/>
            <person name="McNeil M.R."/>
            <person name="Freifeld A.G."/>
            <person name="Elaine Epperson L."/>
            <person name="Hasan N.A."/>
            <person name="Jackson M."/>
            <person name="Iwen P.C."/>
            <person name="Salfinger M."/>
            <person name="Strong M."/>
        </authorList>
    </citation>
    <scope>NUCLEOTIDE SEQUENCE [LARGE SCALE GENOMIC DNA]</scope>
    <source>
        <strain evidence="2 3">ATCC BAA-2683</strain>
    </source>
</reference>
<dbReference type="Proteomes" id="UP000238296">
    <property type="component" value="Unassembled WGS sequence"/>
</dbReference>
<organism evidence="2 3">
    <name type="scientific">Mycobacterium talmoniae</name>
    <dbReference type="NCBI Taxonomy" id="1858794"/>
    <lineage>
        <taxon>Bacteria</taxon>
        <taxon>Bacillati</taxon>
        <taxon>Actinomycetota</taxon>
        <taxon>Actinomycetes</taxon>
        <taxon>Mycobacteriales</taxon>
        <taxon>Mycobacteriaceae</taxon>
        <taxon>Mycobacterium</taxon>
    </lineage>
</organism>
<comment type="caution">
    <text evidence="2">The sequence shown here is derived from an EMBL/GenBank/DDBJ whole genome shotgun (WGS) entry which is preliminary data.</text>
</comment>
<evidence type="ECO:0000256" key="1">
    <source>
        <dbReference type="SAM" id="SignalP"/>
    </source>
</evidence>
<keyword evidence="1" id="KW-0732">Signal</keyword>
<evidence type="ECO:0000313" key="2">
    <source>
        <dbReference type="EMBL" id="PQM46562.1"/>
    </source>
</evidence>
<dbReference type="RefSeq" id="WP_105369246.1">
    <property type="nucleotide sequence ID" value="NZ_MLQM01000031.1"/>
</dbReference>
<proteinExistence type="predicted"/>
<feature type="signal peptide" evidence="1">
    <location>
        <begin position="1"/>
        <end position="27"/>
    </location>
</feature>
<gene>
    <name evidence="2" type="ORF">C1Y40_03262</name>
</gene>
<name>A0A2S8BIP9_9MYCO</name>
<dbReference type="EMBL" id="PPEA01000467">
    <property type="protein sequence ID" value="PQM46562.1"/>
    <property type="molecule type" value="Genomic_DNA"/>
</dbReference>
<protein>
    <submittedName>
        <fullName evidence="2">Uncharacterized protein</fullName>
    </submittedName>
</protein>
<accession>A0A2S8BIP9</accession>